<dbReference type="Proteomes" id="UP000192815">
    <property type="component" value="Unassembled WGS sequence"/>
</dbReference>
<dbReference type="STRING" id="1958950.BZK31_03395"/>
<reference evidence="2" key="1">
    <citation type="submission" date="2017-02" db="EMBL/GenBank/DDBJ databases">
        <title>Pseudomonas floridae sp. nov., a novel pathogenic bacterial species isolated from tomato.</title>
        <authorList>
            <person name="Timilsina S."/>
            <person name="Vallad G.E."/>
            <person name="Jones J.B."/>
        </authorList>
    </citation>
    <scope>NUCLEOTIDE SEQUENCE [LARGE SCALE GENOMIC DNA]</scope>
    <source>
        <strain evidence="2">GEV388</strain>
    </source>
</reference>
<accession>A0A1X0NCF9</accession>
<evidence type="ECO:0000313" key="2">
    <source>
        <dbReference type="Proteomes" id="UP000192815"/>
    </source>
</evidence>
<keyword evidence="2" id="KW-1185">Reference proteome</keyword>
<evidence type="ECO:0000313" key="1">
    <source>
        <dbReference type="EMBL" id="ORC61366.1"/>
    </source>
</evidence>
<dbReference type="Gene3D" id="4.10.410.40">
    <property type="match status" value="1"/>
</dbReference>
<proteinExistence type="predicted"/>
<dbReference type="RefSeq" id="WP_083181254.1">
    <property type="nucleotide sequence ID" value="NZ_CBCRZR010000003.1"/>
</dbReference>
<protein>
    <recommendedName>
        <fullName evidence="3">Phage tail protein</fullName>
    </recommendedName>
</protein>
<name>A0A1X0NCF9_9PSED</name>
<comment type="caution">
    <text evidence="1">The sequence shown here is derived from an EMBL/GenBank/DDBJ whole genome shotgun (WGS) entry which is preliminary data.</text>
</comment>
<dbReference type="Pfam" id="PF16460">
    <property type="entry name" value="Phage_TTP_11"/>
    <property type="match status" value="1"/>
</dbReference>
<dbReference type="EMBL" id="MUIO01000010">
    <property type="protein sequence ID" value="ORC61366.1"/>
    <property type="molecule type" value="Genomic_DNA"/>
</dbReference>
<dbReference type="InterPro" id="IPR032495">
    <property type="entry name" value="Phage_TTP_11"/>
</dbReference>
<sequence length="164" mass="17382">MANQATKAKFVKTQGTALSVSKTTTLDPKDESLEWSDLSVTIKQPQFQGGQSDEIEVTTLASEAKEFTVGLADNGTFSMSGNWKADDEAQTVLRTARDDGEPRAFKAGFVDGSTSSFLGLVTQFTWDAAPNGTVNGTFNVRITGSVSFDIGSVEGGTRGASKVR</sequence>
<organism evidence="1 2">
    <name type="scientific">Pseudomonas floridensis</name>
    <dbReference type="NCBI Taxonomy" id="1958950"/>
    <lineage>
        <taxon>Bacteria</taxon>
        <taxon>Pseudomonadati</taxon>
        <taxon>Pseudomonadota</taxon>
        <taxon>Gammaproteobacteria</taxon>
        <taxon>Pseudomonadales</taxon>
        <taxon>Pseudomonadaceae</taxon>
        <taxon>Pseudomonas</taxon>
    </lineage>
</organism>
<evidence type="ECO:0008006" key="3">
    <source>
        <dbReference type="Google" id="ProtNLM"/>
    </source>
</evidence>
<gene>
    <name evidence="1" type="ORF">BZK31_03395</name>
</gene>
<dbReference type="AlphaFoldDB" id="A0A1X0NCF9"/>
<dbReference type="OrthoDB" id="6184229at2"/>